<comment type="caution">
    <text evidence="3">The sequence shown here is derived from an EMBL/GenBank/DDBJ whole genome shotgun (WGS) entry which is preliminary data.</text>
</comment>
<dbReference type="Proteomes" id="UP000011885">
    <property type="component" value="Unassembled WGS sequence"/>
</dbReference>
<keyword evidence="2" id="KW-0472">Membrane</keyword>
<evidence type="ECO:0000313" key="4">
    <source>
        <dbReference type="Proteomes" id="UP000011885"/>
    </source>
</evidence>
<proteinExistence type="predicted"/>
<sequence>MMDVTSRRRRRSGSPIKTILGVAVGGLLSLPIVGTILHFLGQDIPVISDVLPRIGGSNTQVRANTPMPLDNFEPRIVEDDMQANEPVTGRSIGEELSDETAGDTTPDPAASALEEITGAPVMAADAGNQTDSFTPPADDSFGSESTAIEDIGAGEMVDPIASGDPVGADPADTATDELGLPDSFSPEPPVAESADSPSGFDLPGAGSDSDDLFGDSSAIEEMSSEDVAADPADMSLPTLPETPAFDVTAEVAQVSSTLDAIYQMDANDPQRNEQIQNAYESLSRLAGEVPADSVSQLQPVLRDLASNVGVVVAFAKTSPEWIAKSSEERGGDGALVVGKMSGGPGAETFLLSNKQEVPVTLPPNTDSSPSGIQIGLGQVQGSGRNATLSLDLLQGVSQ</sequence>
<evidence type="ECO:0000256" key="2">
    <source>
        <dbReference type="SAM" id="Phobius"/>
    </source>
</evidence>
<name>M5U3N7_9BACT</name>
<feature type="region of interest" description="Disordered" evidence="1">
    <location>
        <begin position="156"/>
        <end position="215"/>
    </location>
</feature>
<evidence type="ECO:0000313" key="3">
    <source>
        <dbReference type="EMBL" id="EMI56067.1"/>
    </source>
</evidence>
<organism evidence="3 4">
    <name type="scientific">Rhodopirellula sallentina SM41</name>
    <dbReference type="NCBI Taxonomy" id="1263870"/>
    <lineage>
        <taxon>Bacteria</taxon>
        <taxon>Pseudomonadati</taxon>
        <taxon>Planctomycetota</taxon>
        <taxon>Planctomycetia</taxon>
        <taxon>Pirellulales</taxon>
        <taxon>Pirellulaceae</taxon>
        <taxon>Rhodopirellula</taxon>
    </lineage>
</organism>
<feature type="region of interest" description="Disordered" evidence="1">
    <location>
        <begin position="82"/>
        <end position="110"/>
    </location>
</feature>
<reference evidence="3 4" key="1">
    <citation type="journal article" date="2013" name="Mar. Genomics">
        <title>Expression of sulfatases in Rhodopirellula baltica and the diversity of sulfatases in the genus Rhodopirellula.</title>
        <authorList>
            <person name="Wegner C.E."/>
            <person name="Richter-Heitmann T."/>
            <person name="Klindworth A."/>
            <person name="Klockow C."/>
            <person name="Richter M."/>
            <person name="Achstetter T."/>
            <person name="Glockner F.O."/>
            <person name="Harder J."/>
        </authorList>
    </citation>
    <scope>NUCLEOTIDE SEQUENCE [LARGE SCALE GENOMIC DNA]</scope>
    <source>
        <strain evidence="3 4">SM41</strain>
    </source>
</reference>
<evidence type="ECO:0000256" key="1">
    <source>
        <dbReference type="SAM" id="MobiDB-lite"/>
    </source>
</evidence>
<keyword evidence="2" id="KW-0812">Transmembrane</keyword>
<accession>M5U3N7</accession>
<feature type="transmembrane region" description="Helical" evidence="2">
    <location>
        <begin position="20"/>
        <end position="40"/>
    </location>
</feature>
<dbReference type="AlphaFoldDB" id="M5U3N7"/>
<protein>
    <submittedName>
        <fullName evidence="3">Serine repeat-containing antigen</fullName>
    </submittedName>
</protein>
<dbReference type="EMBL" id="ANOH01000174">
    <property type="protein sequence ID" value="EMI56067.1"/>
    <property type="molecule type" value="Genomic_DNA"/>
</dbReference>
<dbReference type="PATRIC" id="fig|1263870.3.peg.2651"/>
<keyword evidence="2" id="KW-1133">Transmembrane helix</keyword>
<feature type="region of interest" description="Disordered" evidence="1">
    <location>
        <begin position="125"/>
        <end position="144"/>
    </location>
</feature>
<keyword evidence="4" id="KW-1185">Reference proteome</keyword>
<gene>
    <name evidence="3" type="ORF">RSSM_02494</name>
</gene>